<organism evidence="2 3">
    <name type="scientific">Sphagnurus paluster</name>
    <dbReference type="NCBI Taxonomy" id="117069"/>
    <lineage>
        <taxon>Eukaryota</taxon>
        <taxon>Fungi</taxon>
        <taxon>Dikarya</taxon>
        <taxon>Basidiomycota</taxon>
        <taxon>Agaricomycotina</taxon>
        <taxon>Agaricomycetes</taxon>
        <taxon>Agaricomycetidae</taxon>
        <taxon>Agaricales</taxon>
        <taxon>Tricholomatineae</taxon>
        <taxon>Lyophyllaceae</taxon>
        <taxon>Sphagnurus</taxon>
    </lineage>
</organism>
<keyword evidence="3" id="KW-1185">Reference proteome</keyword>
<proteinExistence type="predicted"/>
<feature type="compositionally biased region" description="Polar residues" evidence="1">
    <location>
        <begin position="188"/>
        <end position="197"/>
    </location>
</feature>
<reference evidence="2" key="2">
    <citation type="submission" date="2021-10" db="EMBL/GenBank/DDBJ databases">
        <title>Phylogenomics reveals ancestral predisposition of the termite-cultivated fungus Termitomyces towards a domesticated lifestyle.</title>
        <authorList>
            <person name="Auxier B."/>
            <person name="Grum-Grzhimaylo A."/>
            <person name="Cardenas M.E."/>
            <person name="Lodge J.D."/>
            <person name="Laessoe T."/>
            <person name="Pedersen O."/>
            <person name="Smith M.E."/>
            <person name="Kuyper T.W."/>
            <person name="Franco-Molano E.A."/>
            <person name="Baroni T.J."/>
            <person name="Aanen D.K."/>
        </authorList>
    </citation>
    <scope>NUCLEOTIDE SEQUENCE</scope>
    <source>
        <strain evidence="2">D49</strain>
    </source>
</reference>
<feature type="compositionally biased region" description="Polar residues" evidence="1">
    <location>
        <begin position="213"/>
        <end position="230"/>
    </location>
</feature>
<comment type="caution">
    <text evidence="2">The sequence shown here is derived from an EMBL/GenBank/DDBJ whole genome shotgun (WGS) entry which is preliminary data.</text>
</comment>
<evidence type="ECO:0000313" key="2">
    <source>
        <dbReference type="EMBL" id="KAG5650181.1"/>
    </source>
</evidence>
<name>A0A9P7GHM3_9AGAR</name>
<dbReference type="EMBL" id="JABCKI010000527">
    <property type="protein sequence ID" value="KAG5650181.1"/>
    <property type="molecule type" value="Genomic_DNA"/>
</dbReference>
<evidence type="ECO:0000313" key="3">
    <source>
        <dbReference type="Proteomes" id="UP000717328"/>
    </source>
</evidence>
<feature type="region of interest" description="Disordered" evidence="1">
    <location>
        <begin position="172"/>
        <end position="239"/>
    </location>
</feature>
<protein>
    <submittedName>
        <fullName evidence="2">Uncharacterized protein</fullName>
    </submittedName>
</protein>
<dbReference type="OrthoDB" id="3051543at2759"/>
<sequence>MGKRKADDREYAGNQKAKQRSRRSDLTRQERAKIRILWNNGMPQDAVANIVGCCTTSVHKVVHRMTFVNDQDDDWDHVEESFKAKYQALSRSMDEFGVMRRPYRRKDLTRKERAMGRILAAHGVRQRAIARQLDCTRGQVKLLHNETEDDSDEDWEHVDEAFRKKYLPLARNEEASEASESEIGESTRIPSVTSRRTAPTKKPQKKASIVYRESTSSPTLNAANNNKNQTIPPPSLEKSRVKDWVQRHQASALPVAGPSTQRQSTTSIEVDSKSEIDLLESAPKFPTLAHFLACELEHDLTALYEDLEAQDLGTSAKLLAFAGWAEKDLHEMLKEALPYATAAQRFMLVKGVKRYEHAR</sequence>
<feature type="region of interest" description="Disordered" evidence="1">
    <location>
        <begin position="1"/>
        <end position="27"/>
    </location>
</feature>
<dbReference type="Proteomes" id="UP000717328">
    <property type="component" value="Unassembled WGS sequence"/>
</dbReference>
<evidence type="ECO:0000256" key="1">
    <source>
        <dbReference type="SAM" id="MobiDB-lite"/>
    </source>
</evidence>
<dbReference type="AlphaFoldDB" id="A0A9P7GHM3"/>
<gene>
    <name evidence="2" type="ORF">H0H81_000403</name>
</gene>
<feature type="compositionally biased region" description="Basic and acidic residues" evidence="1">
    <location>
        <begin position="1"/>
        <end position="11"/>
    </location>
</feature>
<reference evidence="2" key="1">
    <citation type="submission" date="2021-02" db="EMBL/GenBank/DDBJ databases">
        <authorList>
            <person name="Nieuwenhuis M."/>
            <person name="Van De Peppel L.J.J."/>
        </authorList>
    </citation>
    <scope>NUCLEOTIDE SEQUENCE</scope>
    <source>
        <strain evidence="2">D49</strain>
    </source>
</reference>
<accession>A0A9P7GHM3</accession>